<feature type="domain" description="SHSP" evidence="3">
    <location>
        <begin position="20"/>
        <end position="132"/>
    </location>
</feature>
<dbReference type="PANTHER" id="PTHR11527">
    <property type="entry name" value="HEAT-SHOCK PROTEIN 20 FAMILY MEMBER"/>
    <property type="match status" value="1"/>
</dbReference>
<dbReference type="SUPFAM" id="SSF49764">
    <property type="entry name" value="HSP20-like chaperones"/>
    <property type="match status" value="1"/>
</dbReference>
<dbReference type="Pfam" id="PF00011">
    <property type="entry name" value="HSP20"/>
    <property type="match status" value="1"/>
</dbReference>
<dbReference type="Gene3D" id="2.60.40.790">
    <property type="match status" value="1"/>
</dbReference>
<evidence type="ECO:0000259" key="3">
    <source>
        <dbReference type="PROSITE" id="PS01031"/>
    </source>
</evidence>
<dbReference type="EMBL" id="CP073767">
    <property type="protein sequence ID" value="UWZ57902.1"/>
    <property type="molecule type" value="Genomic_DNA"/>
</dbReference>
<evidence type="ECO:0000313" key="4">
    <source>
        <dbReference type="EMBL" id="UWZ57902.1"/>
    </source>
</evidence>
<accession>A0A9Q9IKM2</accession>
<evidence type="ECO:0000256" key="1">
    <source>
        <dbReference type="PROSITE-ProRule" id="PRU00285"/>
    </source>
</evidence>
<dbReference type="Proteomes" id="UP001058003">
    <property type="component" value="Chromosome"/>
</dbReference>
<name>A0A9Q9IKM2_9ACTN</name>
<dbReference type="KEGG" id="daur:Daura_18055"/>
<dbReference type="CDD" id="cd06464">
    <property type="entry name" value="ACD_sHsps-like"/>
    <property type="match status" value="1"/>
</dbReference>
<dbReference type="AlphaFoldDB" id="A0A9Q9IKM2"/>
<evidence type="ECO:0000256" key="2">
    <source>
        <dbReference type="RuleBase" id="RU003616"/>
    </source>
</evidence>
<dbReference type="RefSeq" id="WP_211273577.1">
    <property type="nucleotide sequence ID" value="NZ_CP073767.1"/>
</dbReference>
<reference evidence="4" key="1">
    <citation type="submission" date="2021-04" db="EMBL/GenBank/DDBJ databases">
        <title>Dactylosporangium aurantiacum NRRL B-8018 full assembly.</title>
        <authorList>
            <person name="Hartkoorn R.C."/>
            <person name="Beaudoing E."/>
            <person name="Hot D."/>
        </authorList>
    </citation>
    <scope>NUCLEOTIDE SEQUENCE</scope>
    <source>
        <strain evidence="4">NRRL B-8018</strain>
    </source>
</reference>
<gene>
    <name evidence="4" type="ORF">Daura_18055</name>
</gene>
<protein>
    <submittedName>
        <fullName evidence="4">Hsp20/alpha crystallin family protein</fullName>
    </submittedName>
</protein>
<dbReference type="InterPro" id="IPR002068">
    <property type="entry name" value="A-crystallin/Hsp20_dom"/>
</dbReference>
<dbReference type="InterPro" id="IPR008978">
    <property type="entry name" value="HSP20-like_chaperone"/>
</dbReference>
<keyword evidence="5" id="KW-1185">Reference proteome</keyword>
<comment type="similarity">
    <text evidence="1 2">Belongs to the small heat shock protein (HSP20) family.</text>
</comment>
<dbReference type="PROSITE" id="PS01031">
    <property type="entry name" value="SHSP"/>
    <property type="match status" value="1"/>
</dbReference>
<sequence length="141" mass="15735">MLATRLRTAPLMSFDLNGPSWFPFTEPAIRIEDDLDEDRYTVRAELPGVDPAKDVDIAYADGVLRLSVTRAETQRDKGHSEFRYGTFHRTVQLPPGAKDETLSAVYRDGILEVTVAVGEPRQTGRHIPVTVETVKPVRKTG</sequence>
<dbReference type="InterPro" id="IPR031107">
    <property type="entry name" value="Small_HSP"/>
</dbReference>
<organism evidence="4 5">
    <name type="scientific">Dactylosporangium aurantiacum</name>
    <dbReference type="NCBI Taxonomy" id="35754"/>
    <lineage>
        <taxon>Bacteria</taxon>
        <taxon>Bacillati</taxon>
        <taxon>Actinomycetota</taxon>
        <taxon>Actinomycetes</taxon>
        <taxon>Micromonosporales</taxon>
        <taxon>Micromonosporaceae</taxon>
        <taxon>Dactylosporangium</taxon>
    </lineage>
</organism>
<evidence type="ECO:0000313" key="5">
    <source>
        <dbReference type="Proteomes" id="UP001058003"/>
    </source>
</evidence>
<proteinExistence type="inferred from homology"/>